<protein>
    <submittedName>
        <fullName evidence="1">Lj965 prophage major tail protein</fullName>
    </submittedName>
</protein>
<dbReference type="RefSeq" id="WP_143876577.1">
    <property type="nucleotide sequence ID" value="NZ_CABEID010000001.1"/>
</dbReference>
<dbReference type="AlphaFoldDB" id="A0A4U9ZA03"/>
<dbReference type="Gene3D" id="4.10.410.40">
    <property type="match status" value="1"/>
</dbReference>
<gene>
    <name evidence="1" type="ORF">NCTC11062_01117</name>
</gene>
<dbReference type="Pfam" id="PF08813">
    <property type="entry name" value="Phage_tail_3"/>
    <property type="match status" value="1"/>
</dbReference>
<sequence>MLANGIKLEFKESAGSFTAIPELKEVPEMGVDPEKVENTTLADKVKKYEFGIGDPGELEYKCAYENKTATSSYRVLRKHADDKKVLEWKQTYPDGTTVEFSGQPSIKLGGGGVNGVIEFTLKIALQSDFKFTDGVGG</sequence>
<dbReference type="EMBL" id="CABEID010000001">
    <property type="protein sequence ID" value="VTS35771.1"/>
    <property type="molecule type" value="Genomic_DNA"/>
</dbReference>
<dbReference type="Proteomes" id="UP000403538">
    <property type="component" value="Unassembled WGS sequence"/>
</dbReference>
<evidence type="ECO:0000313" key="1">
    <source>
        <dbReference type="EMBL" id="VTS35771.1"/>
    </source>
</evidence>
<reference evidence="1 2" key="1">
    <citation type="submission" date="2019-05" db="EMBL/GenBank/DDBJ databases">
        <authorList>
            <consortium name="Pathogen Informatics"/>
        </authorList>
    </citation>
    <scope>NUCLEOTIDE SEQUENCE [LARGE SCALE GENOMIC DNA]</scope>
    <source>
        <strain evidence="1 2">NCTC11062</strain>
    </source>
</reference>
<evidence type="ECO:0000313" key="2">
    <source>
        <dbReference type="Proteomes" id="UP000403538"/>
    </source>
</evidence>
<name>A0A4U9ZA03_STRAP</name>
<dbReference type="InterPro" id="IPR014918">
    <property type="entry name" value="Phage_tail_3"/>
</dbReference>
<organism evidence="1 2">
    <name type="scientific">Streptococcus anginosus</name>
    <dbReference type="NCBI Taxonomy" id="1328"/>
    <lineage>
        <taxon>Bacteria</taxon>
        <taxon>Bacillati</taxon>
        <taxon>Bacillota</taxon>
        <taxon>Bacilli</taxon>
        <taxon>Lactobacillales</taxon>
        <taxon>Streptococcaceae</taxon>
        <taxon>Streptococcus</taxon>
        <taxon>Streptococcus anginosus group</taxon>
    </lineage>
</organism>
<proteinExistence type="predicted"/>
<accession>A0A4U9ZA03</accession>